<evidence type="ECO:0000256" key="1">
    <source>
        <dbReference type="SAM" id="MobiDB-lite"/>
    </source>
</evidence>
<reference evidence="3" key="1">
    <citation type="submission" date="2020-03" db="EMBL/GenBank/DDBJ databases">
        <title>Roseovarius gahaiensis sp. nov., isolated from Gahai Saline Lake, China.</title>
        <authorList>
            <person name="Sun X."/>
        </authorList>
    </citation>
    <scope>NUCLEOTIDE SEQUENCE</scope>
    <source>
        <strain evidence="3">GH877</strain>
    </source>
</reference>
<evidence type="ECO:0000256" key="2">
    <source>
        <dbReference type="SAM" id="SignalP"/>
    </source>
</evidence>
<feature type="compositionally biased region" description="Basic and acidic residues" evidence="1">
    <location>
        <begin position="180"/>
        <end position="208"/>
    </location>
</feature>
<dbReference type="EMBL" id="JAAORB010000004">
    <property type="protein sequence ID" value="NHQ73602.1"/>
    <property type="molecule type" value="Genomic_DNA"/>
</dbReference>
<dbReference type="RefSeq" id="WP_167193596.1">
    <property type="nucleotide sequence ID" value="NZ_JAAORB010000004.1"/>
</dbReference>
<name>A0A967BGE8_9RHOB</name>
<evidence type="ECO:0000313" key="4">
    <source>
        <dbReference type="Proteomes" id="UP000639775"/>
    </source>
</evidence>
<comment type="caution">
    <text evidence="3">The sequence shown here is derived from an EMBL/GenBank/DDBJ whole genome shotgun (WGS) entry which is preliminary data.</text>
</comment>
<proteinExistence type="predicted"/>
<accession>A0A967BGE8</accession>
<feature type="region of interest" description="Disordered" evidence="1">
    <location>
        <begin position="180"/>
        <end position="220"/>
    </location>
</feature>
<feature type="signal peptide" evidence="2">
    <location>
        <begin position="1"/>
        <end position="18"/>
    </location>
</feature>
<dbReference type="Proteomes" id="UP000639775">
    <property type="component" value="Unassembled WGS sequence"/>
</dbReference>
<keyword evidence="2" id="KW-0732">Signal</keyword>
<organism evidence="3 4">
    <name type="scientific">Roseovarius gahaiensis</name>
    <dbReference type="NCBI Taxonomy" id="2716691"/>
    <lineage>
        <taxon>Bacteria</taxon>
        <taxon>Pseudomonadati</taxon>
        <taxon>Pseudomonadota</taxon>
        <taxon>Alphaproteobacteria</taxon>
        <taxon>Rhodobacterales</taxon>
        <taxon>Roseobacteraceae</taxon>
        <taxon>Roseovarius</taxon>
    </lineage>
</organism>
<sequence>MRSWVLACCAVLSLGACAAESVWAPDEDVARAAYRHDGPPNLTLYTMINNNNGSGAHTSLMINGSQRVIFDPAGSFKHESIPERNDVVFGITPAVEDVYKRYHARASYHVQVQELDVPPETAERVMQLAKGYGAVPSAQCARSTSAILAQVFPENISTTWGPRKLADQFASLPGVTEERLREYDSDDNSKVLEEWDPTRHAAERKAARQDTAVAKQATDG</sequence>
<evidence type="ECO:0008006" key="5">
    <source>
        <dbReference type="Google" id="ProtNLM"/>
    </source>
</evidence>
<keyword evidence="4" id="KW-1185">Reference proteome</keyword>
<dbReference type="PROSITE" id="PS51257">
    <property type="entry name" value="PROKAR_LIPOPROTEIN"/>
    <property type="match status" value="1"/>
</dbReference>
<dbReference type="AlphaFoldDB" id="A0A967BGE8"/>
<gene>
    <name evidence="3" type="ORF">HAT86_03855</name>
</gene>
<feature type="chain" id="PRO_5037868346" description="Lipoprotein" evidence="2">
    <location>
        <begin position="19"/>
        <end position="220"/>
    </location>
</feature>
<protein>
    <recommendedName>
        <fullName evidence="5">Lipoprotein</fullName>
    </recommendedName>
</protein>
<evidence type="ECO:0000313" key="3">
    <source>
        <dbReference type="EMBL" id="NHQ73602.1"/>
    </source>
</evidence>